<protein>
    <recommendedName>
        <fullName evidence="2">VanZ-like domain-containing protein</fullName>
    </recommendedName>
</protein>
<keyword evidence="1" id="KW-0472">Membrane</keyword>
<evidence type="ECO:0000256" key="1">
    <source>
        <dbReference type="SAM" id="Phobius"/>
    </source>
</evidence>
<keyword evidence="1" id="KW-1133">Transmembrane helix</keyword>
<feature type="transmembrane region" description="Helical" evidence="1">
    <location>
        <begin position="170"/>
        <end position="192"/>
    </location>
</feature>
<dbReference type="PANTHER" id="PTHR36834">
    <property type="entry name" value="MEMBRANE PROTEIN-RELATED"/>
    <property type="match status" value="1"/>
</dbReference>
<evidence type="ECO:0000259" key="2">
    <source>
        <dbReference type="Pfam" id="PF04892"/>
    </source>
</evidence>
<feature type="transmembrane region" description="Helical" evidence="1">
    <location>
        <begin position="136"/>
        <end position="158"/>
    </location>
</feature>
<sequence>MSRWSLPFDVAVLGGLALFAVLLVPVLVVQYRRFGRLSARRVLAVSAVCVYAVALVAYTTLPLPPTTENCGPRGGTRVQLVPFTFVHDIARQTAGLGVVATLTSAVTLQVVFNVALFVPFGLLVRRFAGRRLGTTVLLGLLTSLVVEVSQGTALWGLYACSYRVADVDDLIANTTGALVGALLAPRFLAWLPMPAQLVPRRLEPRRVTVVRRWTGMVVDAAVFAVSSAVVAFVGRVLAELLELPDASLLGGLAPAVPTLLAGVATFVVPVLTRRGASLGQRLVWLRPRWGSPPSLVRRLLLAAVGTGWALSFALGAVVDGESPWQLVALVLSVPAVLAVLSVPFTRGSRGLSLVLARADLVDSRSPAVPTLTRTSG</sequence>
<dbReference type="RefSeq" id="WP_204911639.1">
    <property type="nucleotide sequence ID" value="NZ_BAAAYR010000001.1"/>
</dbReference>
<keyword evidence="4" id="KW-1185">Reference proteome</keyword>
<feature type="transmembrane region" description="Helical" evidence="1">
    <location>
        <begin position="246"/>
        <end position="271"/>
    </location>
</feature>
<accession>A0ABP6X325</accession>
<evidence type="ECO:0000313" key="3">
    <source>
        <dbReference type="EMBL" id="GAA3559655.1"/>
    </source>
</evidence>
<feature type="transmembrane region" description="Helical" evidence="1">
    <location>
        <begin position="106"/>
        <end position="124"/>
    </location>
</feature>
<organism evidence="3 4">
    <name type="scientific">Microlunatus spumicola</name>
    <dbReference type="NCBI Taxonomy" id="81499"/>
    <lineage>
        <taxon>Bacteria</taxon>
        <taxon>Bacillati</taxon>
        <taxon>Actinomycetota</taxon>
        <taxon>Actinomycetes</taxon>
        <taxon>Propionibacteriales</taxon>
        <taxon>Propionibacteriaceae</taxon>
        <taxon>Microlunatus</taxon>
    </lineage>
</organism>
<feature type="transmembrane region" description="Helical" evidence="1">
    <location>
        <begin position="295"/>
        <end position="318"/>
    </location>
</feature>
<feature type="transmembrane region" description="Helical" evidence="1">
    <location>
        <begin position="213"/>
        <end position="234"/>
    </location>
</feature>
<gene>
    <name evidence="3" type="ORF">GCM10022197_13890</name>
</gene>
<dbReference type="InterPro" id="IPR006976">
    <property type="entry name" value="VanZ-like"/>
</dbReference>
<dbReference type="PANTHER" id="PTHR36834:SF1">
    <property type="entry name" value="INTEGRAL MEMBRANE PROTEIN"/>
    <property type="match status" value="1"/>
</dbReference>
<name>A0ABP6X325_9ACTN</name>
<evidence type="ECO:0000313" key="4">
    <source>
        <dbReference type="Proteomes" id="UP001500767"/>
    </source>
</evidence>
<feature type="transmembrane region" description="Helical" evidence="1">
    <location>
        <begin position="324"/>
        <end position="344"/>
    </location>
</feature>
<comment type="caution">
    <text evidence="3">The sequence shown here is derived from an EMBL/GenBank/DDBJ whole genome shotgun (WGS) entry which is preliminary data.</text>
</comment>
<reference evidence="4" key="1">
    <citation type="journal article" date="2019" name="Int. J. Syst. Evol. Microbiol.">
        <title>The Global Catalogue of Microorganisms (GCM) 10K type strain sequencing project: providing services to taxonomists for standard genome sequencing and annotation.</title>
        <authorList>
            <consortium name="The Broad Institute Genomics Platform"/>
            <consortium name="The Broad Institute Genome Sequencing Center for Infectious Disease"/>
            <person name="Wu L."/>
            <person name="Ma J."/>
        </authorList>
    </citation>
    <scope>NUCLEOTIDE SEQUENCE [LARGE SCALE GENOMIC DNA]</scope>
    <source>
        <strain evidence="4">JCM 16540</strain>
    </source>
</reference>
<dbReference type="Proteomes" id="UP001500767">
    <property type="component" value="Unassembled WGS sequence"/>
</dbReference>
<proteinExistence type="predicted"/>
<dbReference type="Pfam" id="PF04892">
    <property type="entry name" value="VanZ"/>
    <property type="match status" value="1"/>
</dbReference>
<keyword evidence="1" id="KW-0812">Transmembrane</keyword>
<dbReference type="InterPro" id="IPR053150">
    <property type="entry name" value="Teicoplanin_resist-assoc"/>
</dbReference>
<feature type="transmembrane region" description="Helical" evidence="1">
    <location>
        <begin position="41"/>
        <end position="61"/>
    </location>
</feature>
<feature type="transmembrane region" description="Helical" evidence="1">
    <location>
        <begin position="6"/>
        <end position="29"/>
    </location>
</feature>
<feature type="domain" description="VanZ-like" evidence="2">
    <location>
        <begin position="49"/>
        <end position="185"/>
    </location>
</feature>
<dbReference type="EMBL" id="BAAAYR010000001">
    <property type="protein sequence ID" value="GAA3559655.1"/>
    <property type="molecule type" value="Genomic_DNA"/>
</dbReference>